<keyword evidence="4" id="KW-0342">GTP-binding</keyword>
<dbReference type="EMBL" id="BTFZ01000011">
    <property type="protein sequence ID" value="GMM35799.1"/>
    <property type="molecule type" value="Genomic_DNA"/>
</dbReference>
<sequence length="167" mass="18832">MKKRFSTSEFQNKHAPTVSAEVSALTFQTEFGVTSFNVWDTAGEEALSGLGDGYYTGAHGCIIMFDVSSRLTLKSITRWYRDGTEINKVDIKERAIKPKIIVFHRTKNIEYCDISVKATYNIEKPFFLLSRIFTGDSDLEFDPAPTFGTPEAEIDAISEYKDDDDDS</sequence>
<dbReference type="InterPro" id="IPR002041">
    <property type="entry name" value="Ran_GTPase"/>
</dbReference>
<dbReference type="AlphaFoldDB" id="A0AAV5QM41"/>
<dbReference type="SMART" id="SM00176">
    <property type="entry name" value="RAN"/>
    <property type="match status" value="1"/>
</dbReference>
<proteinExistence type="predicted"/>
<dbReference type="Pfam" id="PF00071">
    <property type="entry name" value="Ras"/>
    <property type="match status" value="1"/>
</dbReference>
<accession>A0AAV5QM41</accession>
<keyword evidence="3" id="KW-0653">Protein transport</keyword>
<dbReference type="Proteomes" id="UP001360560">
    <property type="component" value="Unassembled WGS sequence"/>
</dbReference>
<evidence type="ECO:0000256" key="4">
    <source>
        <dbReference type="ARBA" id="ARBA00023134"/>
    </source>
</evidence>
<keyword evidence="2" id="KW-0547">Nucleotide-binding</keyword>
<dbReference type="GO" id="GO:0005634">
    <property type="term" value="C:nucleus"/>
    <property type="evidence" value="ECO:0007669"/>
    <property type="project" value="TreeGrafter"/>
</dbReference>
<reference evidence="5 6" key="1">
    <citation type="journal article" date="2023" name="Elife">
        <title>Identification of key yeast species and microbe-microbe interactions impacting larval growth of Drosophila in the wild.</title>
        <authorList>
            <person name="Mure A."/>
            <person name="Sugiura Y."/>
            <person name="Maeda R."/>
            <person name="Honda K."/>
            <person name="Sakurai N."/>
            <person name="Takahashi Y."/>
            <person name="Watada M."/>
            <person name="Katoh T."/>
            <person name="Gotoh A."/>
            <person name="Gotoh Y."/>
            <person name="Taniguchi I."/>
            <person name="Nakamura K."/>
            <person name="Hayashi T."/>
            <person name="Katayama T."/>
            <person name="Uemura T."/>
            <person name="Hattori Y."/>
        </authorList>
    </citation>
    <scope>NUCLEOTIDE SEQUENCE [LARGE SCALE GENOMIC DNA]</scope>
    <source>
        <strain evidence="5 6">SC-9</strain>
    </source>
</reference>
<dbReference type="GeneID" id="90073774"/>
<keyword evidence="6" id="KW-1185">Reference proteome</keyword>
<dbReference type="PROSITE" id="PS51418">
    <property type="entry name" value="RAN"/>
    <property type="match status" value="1"/>
</dbReference>
<dbReference type="Gene3D" id="3.40.50.300">
    <property type="entry name" value="P-loop containing nucleotide triphosphate hydrolases"/>
    <property type="match status" value="1"/>
</dbReference>
<evidence type="ECO:0000256" key="3">
    <source>
        <dbReference type="ARBA" id="ARBA00022927"/>
    </source>
</evidence>
<evidence type="ECO:0000313" key="5">
    <source>
        <dbReference type="EMBL" id="GMM35799.1"/>
    </source>
</evidence>
<comment type="caution">
    <text evidence="5">The sequence shown here is derived from an EMBL/GenBank/DDBJ whole genome shotgun (WGS) entry which is preliminary data.</text>
</comment>
<protein>
    <submittedName>
        <fullName evidence="5">Uncharacterized protein</fullName>
    </submittedName>
</protein>
<organism evidence="5 6">
    <name type="scientific">Saccharomycopsis crataegensis</name>
    <dbReference type="NCBI Taxonomy" id="43959"/>
    <lineage>
        <taxon>Eukaryota</taxon>
        <taxon>Fungi</taxon>
        <taxon>Dikarya</taxon>
        <taxon>Ascomycota</taxon>
        <taxon>Saccharomycotina</taxon>
        <taxon>Saccharomycetes</taxon>
        <taxon>Saccharomycopsidaceae</taxon>
        <taxon>Saccharomycopsis</taxon>
    </lineage>
</organism>
<gene>
    <name evidence="5" type="ORF">DASC09_031240</name>
</gene>
<keyword evidence="1" id="KW-0813">Transport</keyword>
<dbReference type="GO" id="GO:0005525">
    <property type="term" value="F:GTP binding"/>
    <property type="evidence" value="ECO:0007669"/>
    <property type="project" value="UniProtKB-KW"/>
</dbReference>
<dbReference type="PANTHER" id="PTHR24071:SF0">
    <property type="entry name" value="GTP-BINDING NUCLEAR PROTEIN RAN"/>
    <property type="match status" value="1"/>
</dbReference>
<evidence type="ECO:0000256" key="1">
    <source>
        <dbReference type="ARBA" id="ARBA00022448"/>
    </source>
</evidence>
<dbReference type="PANTHER" id="PTHR24071">
    <property type="entry name" value="RAN GTPASE"/>
    <property type="match status" value="1"/>
</dbReference>
<evidence type="ECO:0000256" key="2">
    <source>
        <dbReference type="ARBA" id="ARBA00022741"/>
    </source>
</evidence>
<name>A0AAV5QM41_9ASCO</name>
<dbReference type="GO" id="GO:0000054">
    <property type="term" value="P:ribosomal subunit export from nucleus"/>
    <property type="evidence" value="ECO:0007669"/>
    <property type="project" value="TreeGrafter"/>
</dbReference>
<evidence type="ECO:0000313" key="6">
    <source>
        <dbReference type="Proteomes" id="UP001360560"/>
    </source>
</evidence>
<dbReference type="InterPro" id="IPR027417">
    <property type="entry name" value="P-loop_NTPase"/>
</dbReference>
<dbReference type="SMART" id="SM00175">
    <property type="entry name" value="RAB"/>
    <property type="match status" value="1"/>
</dbReference>
<dbReference type="InterPro" id="IPR001806">
    <property type="entry name" value="Small_GTPase"/>
</dbReference>
<dbReference type="GO" id="GO:0005737">
    <property type="term" value="C:cytoplasm"/>
    <property type="evidence" value="ECO:0007669"/>
    <property type="project" value="TreeGrafter"/>
</dbReference>
<dbReference type="SUPFAM" id="SSF52540">
    <property type="entry name" value="P-loop containing nucleoside triphosphate hydrolases"/>
    <property type="match status" value="1"/>
</dbReference>
<dbReference type="RefSeq" id="XP_064852795.1">
    <property type="nucleotide sequence ID" value="XM_064996723.1"/>
</dbReference>
<dbReference type="PRINTS" id="PR00449">
    <property type="entry name" value="RASTRNSFRMNG"/>
</dbReference>
<dbReference type="GO" id="GO:0003924">
    <property type="term" value="F:GTPase activity"/>
    <property type="evidence" value="ECO:0007669"/>
    <property type="project" value="InterPro"/>
</dbReference>
<dbReference type="GO" id="GO:0006606">
    <property type="term" value="P:protein import into nucleus"/>
    <property type="evidence" value="ECO:0007669"/>
    <property type="project" value="TreeGrafter"/>
</dbReference>